<reference evidence="2 3" key="1">
    <citation type="submission" date="2018-12" db="EMBL/GenBank/DDBJ databases">
        <title>Complete genome sequence of Flaviflexus salsibiostraticola KCTC 33148.</title>
        <authorList>
            <person name="Bae J.-W."/>
        </authorList>
    </citation>
    <scope>NUCLEOTIDE SEQUENCE [LARGE SCALE GENOMIC DNA]</scope>
    <source>
        <strain evidence="2 3">KCTC 33148</strain>
    </source>
</reference>
<dbReference type="GO" id="GO:0004722">
    <property type="term" value="F:protein serine/threonine phosphatase activity"/>
    <property type="evidence" value="ECO:0007669"/>
    <property type="project" value="InterPro"/>
</dbReference>
<dbReference type="InterPro" id="IPR001932">
    <property type="entry name" value="PPM-type_phosphatase-like_dom"/>
</dbReference>
<dbReference type="SMART" id="SM00331">
    <property type="entry name" value="PP2C_SIG"/>
    <property type="match status" value="1"/>
</dbReference>
<dbReference type="OrthoDB" id="9801841at2"/>
<evidence type="ECO:0000313" key="3">
    <source>
        <dbReference type="Proteomes" id="UP000270021"/>
    </source>
</evidence>
<proteinExistence type="predicted"/>
<sequence>MARLPDPRHHRRGNGCPPGLRVAAGTAPDGFPPLHDRLLDPRTGDAAGRPGLLERLPLAADGAVMGGGLRRGADIEIGSATAIGHVRQRQEDRLLAVPPIIAVADGMGGLEDGDMAAERMIEELTAMELDGSTAQARAEIKRAIARAARAIGPRSGTTVVGAVLARATATHSWLVFHVGDSRMYSYADGELEALTTDHSLVQELIDTGMLGREEARYDPRRSIVTRAVGADVCADPAFRHVAAGGQILLACSDGVTDELSEWEIAEILGRGGGLDHIAQALVEAALEAGGGDNATVVLARASA</sequence>
<dbReference type="PANTHER" id="PTHR47992">
    <property type="entry name" value="PROTEIN PHOSPHATASE"/>
    <property type="match status" value="1"/>
</dbReference>
<dbReference type="AlphaFoldDB" id="A0A3S8Z7K4"/>
<accession>A0A3S8Z7K4</accession>
<protein>
    <submittedName>
        <fullName evidence="2">Serine/threonine-protein phosphatase</fullName>
    </submittedName>
</protein>
<dbReference type="Pfam" id="PF13672">
    <property type="entry name" value="PP2C_2"/>
    <property type="match status" value="1"/>
</dbReference>
<dbReference type="InterPro" id="IPR015655">
    <property type="entry name" value="PP2C"/>
</dbReference>
<name>A0A3S8Z7K4_9ACTO</name>
<dbReference type="SUPFAM" id="SSF81606">
    <property type="entry name" value="PP2C-like"/>
    <property type="match status" value="1"/>
</dbReference>
<evidence type="ECO:0000313" key="2">
    <source>
        <dbReference type="EMBL" id="AZN29497.1"/>
    </source>
</evidence>
<dbReference type="SMART" id="SM00332">
    <property type="entry name" value="PP2Cc"/>
    <property type="match status" value="1"/>
</dbReference>
<dbReference type="InterPro" id="IPR036457">
    <property type="entry name" value="PPM-type-like_dom_sf"/>
</dbReference>
<feature type="domain" description="PPM-type phosphatase" evidence="1">
    <location>
        <begin position="76"/>
        <end position="301"/>
    </location>
</feature>
<organism evidence="2 3">
    <name type="scientific">Flaviflexus salsibiostraticola</name>
    <dbReference type="NCBI Taxonomy" id="1282737"/>
    <lineage>
        <taxon>Bacteria</taxon>
        <taxon>Bacillati</taxon>
        <taxon>Actinomycetota</taxon>
        <taxon>Actinomycetes</taxon>
        <taxon>Actinomycetales</taxon>
        <taxon>Actinomycetaceae</taxon>
        <taxon>Flaviflexus</taxon>
    </lineage>
</organism>
<dbReference type="CDD" id="cd00143">
    <property type="entry name" value="PP2Cc"/>
    <property type="match status" value="1"/>
</dbReference>
<dbReference type="Gene3D" id="3.60.40.10">
    <property type="entry name" value="PPM-type phosphatase domain"/>
    <property type="match status" value="1"/>
</dbReference>
<keyword evidence="3" id="KW-1185">Reference proteome</keyword>
<dbReference type="EMBL" id="CP034438">
    <property type="protein sequence ID" value="AZN29497.1"/>
    <property type="molecule type" value="Genomic_DNA"/>
</dbReference>
<dbReference type="KEGG" id="fsl:EJO69_03620"/>
<dbReference type="Proteomes" id="UP000270021">
    <property type="component" value="Chromosome"/>
</dbReference>
<gene>
    <name evidence="2" type="ORF">EJO69_03620</name>
</gene>
<dbReference type="PROSITE" id="PS51746">
    <property type="entry name" value="PPM_2"/>
    <property type="match status" value="1"/>
</dbReference>
<evidence type="ECO:0000259" key="1">
    <source>
        <dbReference type="PROSITE" id="PS51746"/>
    </source>
</evidence>